<accession>A0A0F9VGL8</accession>
<evidence type="ECO:0000313" key="2">
    <source>
        <dbReference type="EMBL" id="KKN98982.1"/>
    </source>
</evidence>
<sequence>MNEKVRNKSNKAKKRINRLERLLGVDLCACSGGHVLKCEGECRKKHINTGTGNVECGECYRINTATIHGDKSQKQKRGRKFGKDRDERNKNEGSENQVSKQRRREKLERGRSEGV</sequence>
<evidence type="ECO:0000256" key="1">
    <source>
        <dbReference type="SAM" id="MobiDB-lite"/>
    </source>
</evidence>
<comment type="caution">
    <text evidence="2">The sequence shown here is derived from an EMBL/GenBank/DDBJ whole genome shotgun (WGS) entry which is preliminary data.</text>
</comment>
<feature type="compositionally biased region" description="Basic and acidic residues" evidence="1">
    <location>
        <begin position="81"/>
        <end position="93"/>
    </location>
</feature>
<feature type="region of interest" description="Disordered" evidence="1">
    <location>
        <begin position="67"/>
        <end position="115"/>
    </location>
</feature>
<dbReference type="AlphaFoldDB" id="A0A0F9VGL8"/>
<dbReference type="EMBL" id="LAZR01000049">
    <property type="protein sequence ID" value="KKN98982.1"/>
    <property type="molecule type" value="Genomic_DNA"/>
</dbReference>
<protein>
    <submittedName>
        <fullName evidence="2">Uncharacterized protein</fullName>
    </submittedName>
</protein>
<organism evidence="2">
    <name type="scientific">marine sediment metagenome</name>
    <dbReference type="NCBI Taxonomy" id="412755"/>
    <lineage>
        <taxon>unclassified sequences</taxon>
        <taxon>metagenomes</taxon>
        <taxon>ecological metagenomes</taxon>
    </lineage>
</organism>
<proteinExistence type="predicted"/>
<gene>
    <name evidence="2" type="ORF">LCGC14_0142270</name>
</gene>
<reference evidence="2" key="1">
    <citation type="journal article" date="2015" name="Nature">
        <title>Complex archaea that bridge the gap between prokaryotes and eukaryotes.</title>
        <authorList>
            <person name="Spang A."/>
            <person name="Saw J.H."/>
            <person name="Jorgensen S.L."/>
            <person name="Zaremba-Niedzwiedzka K."/>
            <person name="Martijn J."/>
            <person name="Lind A.E."/>
            <person name="van Eijk R."/>
            <person name="Schleper C."/>
            <person name="Guy L."/>
            <person name="Ettema T.J."/>
        </authorList>
    </citation>
    <scope>NUCLEOTIDE SEQUENCE</scope>
</reference>
<name>A0A0F9VGL8_9ZZZZ</name>
<feature type="compositionally biased region" description="Basic and acidic residues" evidence="1">
    <location>
        <begin position="105"/>
        <end position="115"/>
    </location>
</feature>